<feature type="domain" description="DUF7347" evidence="2">
    <location>
        <begin position="37"/>
        <end position="118"/>
    </location>
</feature>
<keyword evidence="5" id="KW-1185">Reference proteome</keyword>
<dbReference type="Pfam" id="PF24042">
    <property type="entry name" value="DUF7351"/>
    <property type="match status" value="1"/>
</dbReference>
<evidence type="ECO:0000256" key="1">
    <source>
        <dbReference type="SAM" id="MobiDB-lite"/>
    </source>
</evidence>
<feature type="region of interest" description="Disordered" evidence="1">
    <location>
        <begin position="1"/>
        <end position="35"/>
    </location>
</feature>
<dbReference type="EMBL" id="JBHTAS010000001">
    <property type="protein sequence ID" value="MFC7138908.1"/>
    <property type="molecule type" value="Genomic_DNA"/>
</dbReference>
<protein>
    <submittedName>
        <fullName evidence="4">Winged helix-turn-helix domain-containing protein</fullName>
    </submittedName>
</protein>
<dbReference type="Pfam" id="PF24038">
    <property type="entry name" value="DUF7347"/>
    <property type="match status" value="1"/>
</dbReference>
<dbReference type="RefSeq" id="WP_274324509.1">
    <property type="nucleotide sequence ID" value="NZ_CP118158.1"/>
</dbReference>
<proteinExistence type="predicted"/>
<dbReference type="CDD" id="cd00090">
    <property type="entry name" value="HTH_ARSR"/>
    <property type="match status" value="1"/>
</dbReference>
<reference evidence="4 5" key="1">
    <citation type="journal article" date="2019" name="Int. J. Syst. Evol. Microbiol.">
        <title>The Global Catalogue of Microorganisms (GCM) 10K type strain sequencing project: providing services to taxonomists for standard genome sequencing and annotation.</title>
        <authorList>
            <consortium name="The Broad Institute Genomics Platform"/>
            <consortium name="The Broad Institute Genome Sequencing Center for Infectious Disease"/>
            <person name="Wu L."/>
            <person name="Ma J."/>
        </authorList>
    </citation>
    <scope>NUCLEOTIDE SEQUENCE [LARGE SCALE GENOMIC DNA]</scope>
    <source>
        <strain evidence="4 5">XZYJT29</strain>
    </source>
</reference>
<feature type="domain" description="DUF7351" evidence="3">
    <location>
        <begin position="138"/>
        <end position="320"/>
    </location>
</feature>
<feature type="compositionally biased region" description="Gly residues" evidence="1">
    <location>
        <begin position="8"/>
        <end position="18"/>
    </location>
</feature>
<accession>A0ABD5XV23</accession>
<dbReference type="InterPro" id="IPR055771">
    <property type="entry name" value="DUF7347"/>
</dbReference>
<dbReference type="GeneID" id="78819154"/>
<name>A0ABD5XV23_9EURY</name>
<dbReference type="InterPro" id="IPR055775">
    <property type="entry name" value="DUF7351"/>
</dbReference>
<sequence>MVERGESRGVGNGDGSSGDSGPDDDRGGRTATGRADPTAVFELLADETRLAIVRELAAERQSNWQWAGATFAELRRAVGVEDAGNFSYHLEKLCGPLVVKDGDEYHLRNRGVQLVGAVESGRYTGPGDPFREEVAYDCPHSRCDRSLVGVYDDQYFRIRCPDHDVFNGTALPPVAADHHTTAELVEITMLDLRQQVQRAKAGVCPNCWGPIEGRLPATDTSLSSQIDADIPEDALLAAFDCQQCGISFDLPPGACVVEHTAVMAFYQHHDEPIRGRPYVDLPFCHLGRGVLESDDPVRVRVDVELDGDVLRLWLDGETNVVEYERE</sequence>
<dbReference type="InterPro" id="IPR011991">
    <property type="entry name" value="ArsR-like_HTH"/>
</dbReference>
<dbReference type="InterPro" id="IPR036388">
    <property type="entry name" value="WH-like_DNA-bd_sf"/>
</dbReference>
<dbReference type="Proteomes" id="UP001596432">
    <property type="component" value="Unassembled WGS sequence"/>
</dbReference>
<evidence type="ECO:0000313" key="5">
    <source>
        <dbReference type="Proteomes" id="UP001596432"/>
    </source>
</evidence>
<evidence type="ECO:0000313" key="4">
    <source>
        <dbReference type="EMBL" id="MFC7138908.1"/>
    </source>
</evidence>
<gene>
    <name evidence="4" type="ORF">ACFQMA_03535</name>
</gene>
<dbReference type="Gene3D" id="1.10.10.10">
    <property type="entry name" value="Winged helix-like DNA-binding domain superfamily/Winged helix DNA-binding domain"/>
    <property type="match status" value="1"/>
</dbReference>
<dbReference type="AlphaFoldDB" id="A0ABD5XV23"/>
<comment type="caution">
    <text evidence="4">The sequence shown here is derived from an EMBL/GenBank/DDBJ whole genome shotgun (WGS) entry which is preliminary data.</text>
</comment>
<organism evidence="4 5">
    <name type="scientific">Halosimplex aquaticum</name>
    <dbReference type="NCBI Taxonomy" id="3026162"/>
    <lineage>
        <taxon>Archaea</taxon>
        <taxon>Methanobacteriati</taxon>
        <taxon>Methanobacteriota</taxon>
        <taxon>Stenosarchaea group</taxon>
        <taxon>Halobacteria</taxon>
        <taxon>Halobacteriales</taxon>
        <taxon>Haloarculaceae</taxon>
        <taxon>Halosimplex</taxon>
    </lineage>
</organism>
<evidence type="ECO:0000259" key="3">
    <source>
        <dbReference type="Pfam" id="PF24042"/>
    </source>
</evidence>
<evidence type="ECO:0000259" key="2">
    <source>
        <dbReference type="Pfam" id="PF24038"/>
    </source>
</evidence>